<dbReference type="OrthoDB" id="5424021at2759"/>
<evidence type="ECO:0000256" key="1">
    <source>
        <dbReference type="SAM" id="MobiDB-lite"/>
    </source>
</evidence>
<reference evidence="2" key="1">
    <citation type="journal article" date="2020" name="Stud. Mycol.">
        <title>101 Dothideomycetes genomes: a test case for predicting lifestyles and emergence of pathogens.</title>
        <authorList>
            <person name="Haridas S."/>
            <person name="Albert R."/>
            <person name="Binder M."/>
            <person name="Bloem J."/>
            <person name="Labutti K."/>
            <person name="Salamov A."/>
            <person name="Andreopoulos B."/>
            <person name="Baker S."/>
            <person name="Barry K."/>
            <person name="Bills G."/>
            <person name="Bluhm B."/>
            <person name="Cannon C."/>
            <person name="Castanera R."/>
            <person name="Culley D."/>
            <person name="Daum C."/>
            <person name="Ezra D."/>
            <person name="Gonzalez J."/>
            <person name="Henrissat B."/>
            <person name="Kuo A."/>
            <person name="Liang C."/>
            <person name="Lipzen A."/>
            <person name="Lutzoni F."/>
            <person name="Magnuson J."/>
            <person name="Mondo S."/>
            <person name="Nolan M."/>
            <person name="Ohm R."/>
            <person name="Pangilinan J."/>
            <person name="Park H.-J."/>
            <person name="Ramirez L."/>
            <person name="Alfaro M."/>
            <person name="Sun H."/>
            <person name="Tritt A."/>
            <person name="Yoshinaga Y."/>
            <person name="Zwiers L.-H."/>
            <person name="Turgeon B."/>
            <person name="Goodwin S."/>
            <person name="Spatafora J."/>
            <person name="Crous P."/>
            <person name="Grigoriev I."/>
        </authorList>
    </citation>
    <scope>NUCLEOTIDE SEQUENCE</scope>
    <source>
        <strain evidence="2">ATCC 16933</strain>
    </source>
</reference>
<accession>A0A6A6P3V1</accession>
<evidence type="ECO:0000313" key="3">
    <source>
        <dbReference type="Proteomes" id="UP000799766"/>
    </source>
</evidence>
<dbReference type="AlphaFoldDB" id="A0A6A6P3V1"/>
<protein>
    <submittedName>
        <fullName evidence="2">Uncharacterized protein</fullName>
    </submittedName>
</protein>
<proteinExistence type="predicted"/>
<dbReference type="EMBL" id="MU001677">
    <property type="protein sequence ID" value="KAF2458559.1"/>
    <property type="molecule type" value="Genomic_DNA"/>
</dbReference>
<feature type="region of interest" description="Disordered" evidence="1">
    <location>
        <begin position="82"/>
        <end position="186"/>
    </location>
</feature>
<sequence>MAPAVAGDNNIWAQMAYTPPRGPCNHKQSLLSQCCPCLRFMLHPVKAMTSFDCDGCGHHASFHTMENQAEDAIVRRWESEARLRQQQQQEEEEAAAAAAAARPRKRPRRMLESVNRATAAQQRRRNNNALDGALDDWDSETERAEGGRVVELSDGTSQPGAAAEDTVVVRAGRGGGGRAGSGKGRR</sequence>
<keyword evidence="3" id="KW-1185">Reference proteome</keyword>
<feature type="compositionally biased region" description="Gly residues" evidence="1">
    <location>
        <begin position="172"/>
        <end position="186"/>
    </location>
</feature>
<organism evidence="2 3">
    <name type="scientific">Lineolata rhizophorae</name>
    <dbReference type="NCBI Taxonomy" id="578093"/>
    <lineage>
        <taxon>Eukaryota</taxon>
        <taxon>Fungi</taxon>
        <taxon>Dikarya</taxon>
        <taxon>Ascomycota</taxon>
        <taxon>Pezizomycotina</taxon>
        <taxon>Dothideomycetes</taxon>
        <taxon>Dothideomycetes incertae sedis</taxon>
        <taxon>Lineolatales</taxon>
        <taxon>Lineolataceae</taxon>
        <taxon>Lineolata</taxon>
    </lineage>
</organism>
<name>A0A6A6P3V1_9PEZI</name>
<dbReference type="Proteomes" id="UP000799766">
    <property type="component" value="Unassembled WGS sequence"/>
</dbReference>
<evidence type="ECO:0000313" key="2">
    <source>
        <dbReference type="EMBL" id="KAF2458559.1"/>
    </source>
</evidence>
<gene>
    <name evidence="2" type="ORF">BDY21DRAFT_340572</name>
</gene>